<dbReference type="OrthoDB" id="9783171at2"/>
<dbReference type="PANTHER" id="PTHR12117">
    <property type="entry name" value="HISTONE ACETYLTRANSFERASE COMPLEX"/>
    <property type="match status" value="1"/>
</dbReference>
<dbReference type="KEGG" id="sbf:JCM31447_08860"/>
<dbReference type="Pfam" id="PF13640">
    <property type="entry name" value="2OG-FeII_Oxy_3"/>
    <property type="match status" value="1"/>
</dbReference>
<keyword evidence="3" id="KW-1185">Reference proteome</keyword>
<proteinExistence type="predicted"/>
<accession>A0A4P2VT02</accession>
<dbReference type="RefSeq" id="WP_130606957.1">
    <property type="nucleotide sequence ID" value="NZ_AP019368.1"/>
</dbReference>
<dbReference type="InterPro" id="IPR051842">
    <property type="entry name" value="uS12_prolyl_hydroxylase"/>
</dbReference>
<dbReference type="Proteomes" id="UP000291236">
    <property type="component" value="Chromosome"/>
</dbReference>
<gene>
    <name evidence="2" type="ORF">JCM31447_08860</name>
</gene>
<dbReference type="AlphaFoldDB" id="A0A4P2VT02"/>
<protein>
    <recommendedName>
        <fullName evidence="1">Prolyl 4-hydroxylase alpha subunit Fe(2+) 2OG dioxygenase domain-containing protein</fullName>
    </recommendedName>
</protein>
<organism evidence="2 3">
    <name type="scientific">Fluviispira sanaruensis</name>
    <dbReference type="NCBI Taxonomy" id="2493639"/>
    <lineage>
        <taxon>Bacteria</taxon>
        <taxon>Pseudomonadati</taxon>
        <taxon>Bdellovibrionota</taxon>
        <taxon>Oligoflexia</taxon>
        <taxon>Silvanigrellales</taxon>
        <taxon>Silvanigrellaceae</taxon>
        <taxon>Fluviispira</taxon>
    </lineage>
</organism>
<evidence type="ECO:0000313" key="2">
    <source>
        <dbReference type="EMBL" id="BBH52445.1"/>
    </source>
</evidence>
<reference evidence="2 3" key="1">
    <citation type="submission" date="2018-12" db="EMBL/GenBank/DDBJ databases">
        <title>Rubrispira sanarue gen. nov., sp., nov., a member of the order Silvanigrellales, isolated from a brackish lake in Hamamatsu Japan.</title>
        <authorList>
            <person name="Maejima Y."/>
            <person name="Iino T."/>
            <person name="Muraguchi Y."/>
            <person name="Fukuda K."/>
            <person name="Nojiri H."/>
            <person name="Ohkuma M."/>
            <person name="Moriuchi R."/>
            <person name="Dohra H."/>
            <person name="Kimbara K."/>
            <person name="Shintani M."/>
        </authorList>
    </citation>
    <scope>NUCLEOTIDE SEQUENCE [LARGE SCALE GENOMIC DNA]</scope>
    <source>
        <strain evidence="2 3">RF1110005</strain>
    </source>
</reference>
<dbReference type="InterPro" id="IPR044862">
    <property type="entry name" value="Pro_4_hyd_alph_FE2OG_OXY"/>
</dbReference>
<dbReference type="PANTHER" id="PTHR12117:SF0">
    <property type="entry name" value="PROLYL 3-HYDROXYLASE OGFOD1"/>
    <property type="match status" value="1"/>
</dbReference>
<feature type="domain" description="Prolyl 4-hydroxylase alpha subunit Fe(2+) 2OG dioxygenase" evidence="1">
    <location>
        <begin position="117"/>
        <end position="214"/>
    </location>
</feature>
<name>A0A4P2VT02_FLUSA</name>
<evidence type="ECO:0000313" key="3">
    <source>
        <dbReference type="Proteomes" id="UP000291236"/>
    </source>
</evidence>
<dbReference type="Gene3D" id="2.60.120.620">
    <property type="entry name" value="q2cbj1_9rhob like domain"/>
    <property type="match status" value="1"/>
</dbReference>
<sequence length="221" mass="26411">MVEIIQNEHNKNQLSSLIYSNFKQESKPFNHLYIENFFNREYALSLYQKASCIPSSNYKLHKTGYNYALFADKEFYNFVYSDDFLRFIYNSFNLNISRSKYYKYPQVYKFDPSFRGLPIHNDFNQNRDFTVIFYLSPDWNPSFGGELFLYDKKYISILNNDRNSVGQVRNKSASEEAEVKKVSPYFNLFFAFQISQFSWHSVSAVLNGWTRYALIVDFDKR</sequence>
<evidence type="ECO:0000259" key="1">
    <source>
        <dbReference type="Pfam" id="PF13640"/>
    </source>
</evidence>
<dbReference type="EMBL" id="AP019368">
    <property type="protein sequence ID" value="BBH52445.1"/>
    <property type="molecule type" value="Genomic_DNA"/>
</dbReference>